<dbReference type="EMBL" id="PHWZ01000260">
    <property type="protein sequence ID" value="TEY52011.1"/>
    <property type="molecule type" value="Genomic_DNA"/>
</dbReference>
<dbReference type="Proteomes" id="UP000297299">
    <property type="component" value="Unassembled WGS sequence"/>
</dbReference>
<sequence>MSAASPSKIVSAKPMAPFPAVGQPSSADMSAVASSTRALLVDSNLSVAVSSTINVGVALDGRLGSKFPAEVQLVNPMPVTTLQMPVSGLAVTSNAPMQIEPHLLADETINKIIDADNPSMFNILGHDSCPRAESLELQIMYLRHLDLTYLAIVSGDLELSNYSDLELGGLDLLVEGGIHLY</sequence>
<keyword evidence="2" id="KW-1185">Reference proteome</keyword>
<organism evidence="1 2">
    <name type="scientific">Botryotinia calthae</name>
    <dbReference type="NCBI Taxonomy" id="38488"/>
    <lineage>
        <taxon>Eukaryota</taxon>
        <taxon>Fungi</taxon>
        <taxon>Dikarya</taxon>
        <taxon>Ascomycota</taxon>
        <taxon>Pezizomycotina</taxon>
        <taxon>Leotiomycetes</taxon>
        <taxon>Helotiales</taxon>
        <taxon>Sclerotiniaceae</taxon>
        <taxon>Botryotinia</taxon>
    </lineage>
</organism>
<protein>
    <submittedName>
        <fullName evidence="1">Uncharacterized protein</fullName>
    </submittedName>
</protein>
<proteinExistence type="predicted"/>
<evidence type="ECO:0000313" key="1">
    <source>
        <dbReference type="EMBL" id="TEY52011.1"/>
    </source>
</evidence>
<evidence type="ECO:0000313" key="2">
    <source>
        <dbReference type="Proteomes" id="UP000297299"/>
    </source>
</evidence>
<name>A0A4Y8CW39_9HELO</name>
<dbReference type="AlphaFoldDB" id="A0A4Y8CW39"/>
<accession>A0A4Y8CW39</accession>
<reference evidence="1 2" key="1">
    <citation type="submission" date="2017-11" db="EMBL/GenBank/DDBJ databases">
        <title>Comparative genomics of Botrytis spp.</title>
        <authorList>
            <person name="Valero-Jimenez C.A."/>
            <person name="Tapia P."/>
            <person name="Veloso J."/>
            <person name="Silva-Moreno E."/>
            <person name="Staats M."/>
            <person name="Valdes J.H."/>
            <person name="Van Kan J.A.L."/>
        </authorList>
    </citation>
    <scope>NUCLEOTIDE SEQUENCE [LARGE SCALE GENOMIC DNA]</scope>
    <source>
        <strain evidence="1 2">MUCL2830</strain>
    </source>
</reference>
<gene>
    <name evidence="1" type="ORF">BOTCAL_0261g00110</name>
</gene>
<dbReference type="OrthoDB" id="3558783at2759"/>
<comment type="caution">
    <text evidence="1">The sequence shown here is derived from an EMBL/GenBank/DDBJ whole genome shotgun (WGS) entry which is preliminary data.</text>
</comment>